<reference evidence="2 3" key="1">
    <citation type="journal article" date="2015" name="Stand. Genomic Sci.">
        <title>Genomic Encyclopedia of Bacterial and Archaeal Type Strains, Phase III: the genomes of soil and plant-associated and newly described type strains.</title>
        <authorList>
            <person name="Whitman W.B."/>
            <person name="Woyke T."/>
            <person name="Klenk H.P."/>
            <person name="Zhou Y."/>
            <person name="Lilburn T.G."/>
            <person name="Beck B.J."/>
            <person name="De Vos P."/>
            <person name="Vandamme P."/>
            <person name="Eisen J.A."/>
            <person name="Garrity G."/>
            <person name="Hugenholtz P."/>
            <person name="Kyrpides N.C."/>
        </authorList>
    </citation>
    <scope>NUCLEOTIDE SEQUENCE [LARGE SCALE GENOMIC DNA]</scope>
    <source>
        <strain evidence="2 3">CGMCC 1.7271</strain>
    </source>
</reference>
<dbReference type="PROSITE" id="PS51352">
    <property type="entry name" value="THIOREDOXIN_2"/>
    <property type="match status" value="1"/>
</dbReference>
<gene>
    <name evidence="2" type="ORF">IQ13_3406</name>
</gene>
<name>A0A562SDH0_9BACT</name>
<dbReference type="Pfam" id="PF08534">
    <property type="entry name" value="Redoxin"/>
    <property type="match status" value="1"/>
</dbReference>
<organism evidence="2 3">
    <name type="scientific">Lacibacter cauensis</name>
    <dbReference type="NCBI Taxonomy" id="510947"/>
    <lineage>
        <taxon>Bacteria</taxon>
        <taxon>Pseudomonadati</taxon>
        <taxon>Bacteroidota</taxon>
        <taxon>Chitinophagia</taxon>
        <taxon>Chitinophagales</taxon>
        <taxon>Chitinophagaceae</taxon>
        <taxon>Lacibacter</taxon>
    </lineage>
</organism>
<dbReference type="SUPFAM" id="SSF52833">
    <property type="entry name" value="Thioredoxin-like"/>
    <property type="match status" value="1"/>
</dbReference>
<evidence type="ECO:0000313" key="2">
    <source>
        <dbReference type="EMBL" id="TWI79014.1"/>
    </source>
</evidence>
<keyword evidence="2" id="KW-0413">Isomerase</keyword>
<dbReference type="AlphaFoldDB" id="A0A562SDH0"/>
<dbReference type="InterPro" id="IPR013766">
    <property type="entry name" value="Thioredoxin_domain"/>
</dbReference>
<dbReference type="InterPro" id="IPR036249">
    <property type="entry name" value="Thioredoxin-like_sf"/>
</dbReference>
<dbReference type="PANTHER" id="PTHR42852:SF13">
    <property type="entry name" value="PROTEIN DIPZ"/>
    <property type="match status" value="1"/>
</dbReference>
<dbReference type="CDD" id="cd02966">
    <property type="entry name" value="TlpA_like_family"/>
    <property type="match status" value="1"/>
</dbReference>
<dbReference type="InterPro" id="IPR050553">
    <property type="entry name" value="Thioredoxin_ResA/DsbE_sf"/>
</dbReference>
<comment type="caution">
    <text evidence="2">The sequence shown here is derived from an EMBL/GenBank/DDBJ whole genome shotgun (WGS) entry which is preliminary data.</text>
</comment>
<protein>
    <submittedName>
        <fullName evidence="2">Thiol-disulfide isomerase/thioredoxin</fullName>
    </submittedName>
</protein>
<dbReference type="GO" id="GO:0016491">
    <property type="term" value="F:oxidoreductase activity"/>
    <property type="evidence" value="ECO:0007669"/>
    <property type="project" value="InterPro"/>
</dbReference>
<accession>A0A562SDH0</accession>
<keyword evidence="3" id="KW-1185">Reference proteome</keyword>
<sequence length="413" mass="47793">MLAITVAITQANTQQLQPGDKLPDLVFQDVLNYPFDYLSLNDFKEKILIIDFWNTRCVACFKAFPKLDSLKQYFGDRVEVVLVNSESKEYTQDFFKKRPSLYKPRLPMITDGNRLSDLFPVDGYPYSAWIKNGVVKYYSGTHAITKETINRFLNGNDMVFRDPTLIKFTSSVDIHNYDYFSSISRCSDSINVGSTEAVKVKQGTAVAIASNCYSIRNLYCKAYGENGKYNFNKKYNVVLDVIDRFKYEYPVQSDSLDQWMRDYAYSYELLLPKEKTAKAYSIMQQDLARYFNLNASVELVNMDVLVLRKRNGVMKLNTKKIMASGDSVIQFNQIPFDQFGRELAVRIEQTLPIFIEAFQTEPVTCAIRYQSLYPLKIVNLRKDLSEAGFELIVDKRDVPVLFLRERLQTKQPH</sequence>
<dbReference type="PANTHER" id="PTHR42852">
    <property type="entry name" value="THIOL:DISULFIDE INTERCHANGE PROTEIN DSBE"/>
    <property type="match status" value="1"/>
</dbReference>
<dbReference type="Gene3D" id="3.40.30.10">
    <property type="entry name" value="Glutaredoxin"/>
    <property type="match status" value="1"/>
</dbReference>
<dbReference type="GO" id="GO:0016853">
    <property type="term" value="F:isomerase activity"/>
    <property type="evidence" value="ECO:0007669"/>
    <property type="project" value="UniProtKB-KW"/>
</dbReference>
<evidence type="ECO:0000313" key="3">
    <source>
        <dbReference type="Proteomes" id="UP000316167"/>
    </source>
</evidence>
<dbReference type="InterPro" id="IPR013740">
    <property type="entry name" value="Redoxin"/>
</dbReference>
<dbReference type="Proteomes" id="UP000316167">
    <property type="component" value="Unassembled WGS sequence"/>
</dbReference>
<feature type="domain" description="Thioredoxin" evidence="1">
    <location>
        <begin position="16"/>
        <end position="158"/>
    </location>
</feature>
<evidence type="ECO:0000259" key="1">
    <source>
        <dbReference type="PROSITE" id="PS51352"/>
    </source>
</evidence>
<dbReference type="EMBL" id="VLLE01000006">
    <property type="protein sequence ID" value="TWI79014.1"/>
    <property type="molecule type" value="Genomic_DNA"/>
</dbReference>
<proteinExistence type="predicted"/>